<evidence type="ECO:0000313" key="2">
    <source>
        <dbReference type="EMBL" id="SFE84779.1"/>
    </source>
</evidence>
<gene>
    <name evidence="2" type="ORF">SAMN04487969_1086</name>
</gene>
<feature type="transmembrane region" description="Helical" evidence="1">
    <location>
        <begin position="25"/>
        <end position="43"/>
    </location>
</feature>
<keyword evidence="1" id="KW-1133">Transmembrane helix</keyword>
<feature type="transmembrane region" description="Helical" evidence="1">
    <location>
        <begin position="190"/>
        <end position="213"/>
    </location>
</feature>
<keyword evidence="1" id="KW-0812">Transmembrane</keyword>
<feature type="transmembrane region" description="Helical" evidence="1">
    <location>
        <begin position="423"/>
        <end position="441"/>
    </location>
</feature>
<dbReference type="RefSeq" id="WP_046228810.1">
    <property type="nucleotide sequence ID" value="NZ_FONN01000008.1"/>
</dbReference>
<feature type="transmembrane region" description="Helical" evidence="1">
    <location>
        <begin position="298"/>
        <end position="318"/>
    </location>
</feature>
<dbReference type="OrthoDB" id="2660500at2"/>
<keyword evidence="3" id="KW-1185">Reference proteome</keyword>
<dbReference type="EMBL" id="FONN01000008">
    <property type="protein sequence ID" value="SFE84779.1"/>
    <property type="molecule type" value="Genomic_DNA"/>
</dbReference>
<name>A0A1I2DWR1_9BACL</name>
<keyword evidence="1" id="KW-0472">Membrane</keyword>
<protein>
    <submittedName>
        <fullName evidence="2">Uncharacterized protein</fullName>
    </submittedName>
</protein>
<feature type="transmembrane region" description="Helical" evidence="1">
    <location>
        <begin position="338"/>
        <end position="360"/>
    </location>
</feature>
<dbReference type="AlphaFoldDB" id="A0A1I2DWR1"/>
<feature type="transmembrane region" description="Helical" evidence="1">
    <location>
        <begin position="158"/>
        <end position="178"/>
    </location>
</feature>
<organism evidence="2 3">
    <name type="scientific">Paenibacillus algorifonticola</name>
    <dbReference type="NCBI Taxonomy" id="684063"/>
    <lineage>
        <taxon>Bacteria</taxon>
        <taxon>Bacillati</taxon>
        <taxon>Bacillota</taxon>
        <taxon>Bacilli</taxon>
        <taxon>Bacillales</taxon>
        <taxon>Paenibacillaceae</taxon>
        <taxon>Paenibacillus</taxon>
    </lineage>
</organism>
<proteinExistence type="predicted"/>
<dbReference type="Proteomes" id="UP000183410">
    <property type="component" value="Unassembled WGS sequence"/>
</dbReference>
<sequence length="451" mass="52142">MNLSAFRKLLSIAYDDRSSNVTKQAIIDFCSLGFLMSLILLGIKNFGIATTMEYYIGIHLALNLILLFFTAAVLKSIPTLSKFVGSMPIKPAAYFYKVYLVSSLKFFILLEYLIAALILLWNDTSLKTVIIFVILLEAIRFLRLYFEFLFGFLKSLPGLSIWFSILFFSCSALLYVLNKKQMLSLSIFQYSPSVAAYIIIILTILGLLTGPLLAAQQMNQFSRNAMLYFYFTSKLMKLSTRILYLNKHTKAMLTTHITRLLRNSDYMGRIIRIFTVVTLLSCFNDVVLAPFFNMPKAAFVDIPYMICLVTFLTLQLEYPIFKNSYLDEFPITTRKINLIIDLIDAYILVLFLIFLMLIEFATGNNAIQMTGVIFLSFFSFYFISRSISIPQKKLSNINKLFYYFQFFILSIPLKIVMDNVPASKWHVHLTVFFACLSLYCIRRKIFIRKRD</sequence>
<reference evidence="3" key="1">
    <citation type="submission" date="2016-10" db="EMBL/GenBank/DDBJ databases">
        <authorList>
            <person name="Varghese N."/>
            <person name="Submissions S."/>
        </authorList>
    </citation>
    <scope>NUCLEOTIDE SEQUENCE [LARGE SCALE GENOMIC DNA]</scope>
    <source>
        <strain evidence="3">CGMCC 1.10223</strain>
    </source>
</reference>
<feature type="transmembrane region" description="Helical" evidence="1">
    <location>
        <begin position="366"/>
        <end position="388"/>
    </location>
</feature>
<feature type="transmembrane region" description="Helical" evidence="1">
    <location>
        <begin position="55"/>
        <end position="74"/>
    </location>
</feature>
<feature type="transmembrane region" description="Helical" evidence="1">
    <location>
        <begin position="128"/>
        <end position="146"/>
    </location>
</feature>
<feature type="transmembrane region" description="Helical" evidence="1">
    <location>
        <begin position="270"/>
        <end position="292"/>
    </location>
</feature>
<feature type="transmembrane region" description="Helical" evidence="1">
    <location>
        <begin position="400"/>
        <end position="417"/>
    </location>
</feature>
<accession>A0A1I2DWR1</accession>
<feature type="transmembrane region" description="Helical" evidence="1">
    <location>
        <begin position="94"/>
        <end position="121"/>
    </location>
</feature>
<evidence type="ECO:0000256" key="1">
    <source>
        <dbReference type="SAM" id="Phobius"/>
    </source>
</evidence>
<evidence type="ECO:0000313" key="3">
    <source>
        <dbReference type="Proteomes" id="UP000183410"/>
    </source>
</evidence>